<reference evidence="3 4" key="1">
    <citation type="submission" date="2016-10" db="EMBL/GenBank/DDBJ databases">
        <title>Silvanigrella aquatica sp. nov., isolated from a freshwater lake located in the Black Forest, Germany, description of Silvanigrellaceae fam. nov., Silvanigrellales ord. nov., reclassification of the order Bdellovibrionales in the class Oligoflexia, reclassification of the families Bacteriovoracaceae and Halobacteriovoraceae in the new order Bacteriovoracales ord. nov., and reclassification of the family Pseudobacteriovoracaceae in the order Oligoflexiales.</title>
        <authorList>
            <person name="Hahn M.W."/>
            <person name="Schmidt J."/>
            <person name="Koll U."/>
            <person name="Rohde M."/>
            <person name="Verbag S."/>
            <person name="Pitt A."/>
            <person name="Nakai R."/>
            <person name="Naganuma T."/>
            <person name="Lang E."/>
        </authorList>
    </citation>
    <scope>NUCLEOTIDE SEQUENCE [LARGE SCALE GENOMIC DNA]</scope>
    <source>
        <strain evidence="3 4">MWH-Nonnen-W8red</strain>
    </source>
</reference>
<dbReference type="Pfam" id="PF01636">
    <property type="entry name" value="APH"/>
    <property type="match status" value="1"/>
</dbReference>
<proteinExistence type="inferred from homology"/>
<dbReference type="Proteomes" id="UP000184731">
    <property type="component" value="Chromosome"/>
</dbReference>
<dbReference type="InterPro" id="IPR050249">
    <property type="entry name" value="Pseudomonas-type_ThrB"/>
</dbReference>
<dbReference type="Gene3D" id="3.90.1200.10">
    <property type="match status" value="1"/>
</dbReference>
<evidence type="ECO:0000313" key="4">
    <source>
        <dbReference type="Proteomes" id="UP000184731"/>
    </source>
</evidence>
<sequence>MYFYDRKLSVPKLLPFNNGCFVKKINELCFFAYEIIDGKSPKQVDLSNYLAQEAAILLSNFFKISSQYETKNKTPINDIKSIHNMFINFKNKFLSQIDYSYFHEIENFFANIKIDSWLEKNEKGLVHGDYFFENILLKKNKIVGIIDFGDVYYGNMVNDLVIGAMEFSVDTLEVFNLQWMQSFLGILKFNLTSVYFLDLMRLNCIRFMTQTIPDEIYSGHTPCQNRYLNRFKKLHDQDLISKIENIFIDL</sequence>
<dbReference type="InterPro" id="IPR011009">
    <property type="entry name" value="Kinase-like_dom_sf"/>
</dbReference>
<comment type="similarity">
    <text evidence="1">Belongs to the pseudomonas-type ThrB family.</text>
</comment>
<evidence type="ECO:0000256" key="1">
    <source>
        <dbReference type="ARBA" id="ARBA00038240"/>
    </source>
</evidence>
<protein>
    <recommendedName>
        <fullName evidence="2">Aminoglycoside phosphotransferase domain-containing protein</fullName>
    </recommendedName>
</protein>
<dbReference type="SUPFAM" id="SSF56112">
    <property type="entry name" value="Protein kinase-like (PK-like)"/>
    <property type="match status" value="1"/>
</dbReference>
<organism evidence="3 4">
    <name type="scientific">Silvanigrella aquatica</name>
    <dbReference type="NCBI Taxonomy" id="1915309"/>
    <lineage>
        <taxon>Bacteria</taxon>
        <taxon>Pseudomonadati</taxon>
        <taxon>Bdellovibrionota</taxon>
        <taxon>Oligoflexia</taxon>
        <taxon>Silvanigrellales</taxon>
        <taxon>Silvanigrellaceae</taxon>
        <taxon>Silvanigrella</taxon>
    </lineage>
</organism>
<feature type="domain" description="Aminoglycoside phosphotransferase" evidence="2">
    <location>
        <begin position="9"/>
        <end position="184"/>
    </location>
</feature>
<dbReference type="AlphaFoldDB" id="A0A1L4CZY5"/>
<dbReference type="PANTHER" id="PTHR21064:SF6">
    <property type="entry name" value="AMINOGLYCOSIDE PHOSPHOTRANSFERASE DOMAIN-CONTAINING PROTEIN"/>
    <property type="match status" value="1"/>
</dbReference>
<evidence type="ECO:0000259" key="2">
    <source>
        <dbReference type="Pfam" id="PF01636"/>
    </source>
</evidence>
<dbReference type="InterPro" id="IPR002575">
    <property type="entry name" value="Aminoglycoside_PTrfase"/>
</dbReference>
<name>A0A1L4CZY5_9BACT</name>
<dbReference type="RefSeq" id="WP_233231414.1">
    <property type="nucleotide sequence ID" value="NZ_CP017834.1"/>
</dbReference>
<dbReference type="PANTHER" id="PTHR21064">
    <property type="entry name" value="AMINOGLYCOSIDE PHOSPHOTRANSFERASE DOMAIN-CONTAINING PROTEIN-RELATED"/>
    <property type="match status" value="1"/>
</dbReference>
<dbReference type="KEGG" id="saqi:AXG55_06045"/>
<accession>A0A1L4CZY5</accession>
<evidence type="ECO:0000313" key="3">
    <source>
        <dbReference type="EMBL" id="APJ03490.1"/>
    </source>
</evidence>
<gene>
    <name evidence="3" type="ORF">AXG55_06045</name>
</gene>
<keyword evidence="4" id="KW-1185">Reference proteome</keyword>
<dbReference type="GO" id="GO:0019202">
    <property type="term" value="F:amino acid kinase activity"/>
    <property type="evidence" value="ECO:0007669"/>
    <property type="project" value="TreeGrafter"/>
</dbReference>
<dbReference type="EMBL" id="CP017834">
    <property type="protein sequence ID" value="APJ03490.1"/>
    <property type="molecule type" value="Genomic_DNA"/>
</dbReference>
<dbReference type="STRING" id="1915309.AXG55_06045"/>